<reference evidence="1" key="2">
    <citation type="journal article" date="2015" name="Fish Shellfish Immunol.">
        <title>Early steps in the European eel (Anguilla anguilla)-Vibrio vulnificus interaction in the gills: Role of the RtxA13 toxin.</title>
        <authorList>
            <person name="Callol A."/>
            <person name="Pajuelo D."/>
            <person name="Ebbesson L."/>
            <person name="Teles M."/>
            <person name="MacKenzie S."/>
            <person name="Amaro C."/>
        </authorList>
    </citation>
    <scope>NUCLEOTIDE SEQUENCE</scope>
</reference>
<evidence type="ECO:0000313" key="1">
    <source>
        <dbReference type="EMBL" id="JAH34040.1"/>
    </source>
</evidence>
<dbReference type="AlphaFoldDB" id="A0A0E9S074"/>
<reference evidence="1" key="1">
    <citation type="submission" date="2014-11" db="EMBL/GenBank/DDBJ databases">
        <authorList>
            <person name="Amaro Gonzalez C."/>
        </authorList>
    </citation>
    <scope>NUCLEOTIDE SEQUENCE</scope>
</reference>
<accession>A0A0E9S074</accession>
<proteinExistence type="predicted"/>
<organism evidence="1">
    <name type="scientific">Anguilla anguilla</name>
    <name type="common">European freshwater eel</name>
    <name type="synonym">Muraena anguilla</name>
    <dbReference type="NCBI Taxonomy" id="7936"/>
    <lineage>
        <taxon>Eukaryota</taxon>
        <taxon>Metazoa</taxon>
        <taxon>Chordata</taxon>
        <taxon>Craniata</taxon>
        <taxon>Vertebrata</taxon>
        <taxon>Euteleostomi</taxon>
        <taxon>Actinopterygii</taxon>
        <taxon>Neopterygii</taxon>
        <taxon>Teleostei</taxon>
        <taxon>Anguilliformes</taxon>
        <taxon>Anguillidae</taxon>
        <taxon>Anguilla</taxon>
    </lineage>
</organism>
<protein>
    <submittedName>
        <fullName evidence="1">Uncharacterized protein</fullName>
    </submittedName>
</protein>
<sequence>MVPSPDSAHEHSIFLEPTLPKLQRRTRFCNQTKESKTVTTKVLSGAKPLGKIIMTHTTAQNS</sequence>
<dbReference type="EMBL" id="GBXM01074537">
    <property type="protein sequence ID" value="JAH34040.1"/>
    <property type="molecule type" value="Transcribed_RNA"/>
</dbReference>
<name>A0A0E9S074_ANGAN</name>